<comment type="caution">
    <text evidence="10">The sequence shown here is derived from an EMBL/GenBank/DDBJ whole genome shotgun (WGS) entry which is preliminary data.</text>
</comment>
<keyword evidence="2" id="KW-0479">Metal-binding</keyword>
<evidence type="ECO:0000256" key="5">
    <source>
        <dbReference type="ARBA" id="ARBA00022833"/>
    </source>
</evidence>
<feature type="region of interest" description="Disordered" evidence="8">
    <location>
        <begin position="403"/>
        <end position="472"/>
    </location>
</feature>
<dbReference type="InterPro" id="IPR036236">
    <property type="entry name" value="Znf_C2H2_sf"/>
</dbReference>
<evidence type="ECO:0000313" key="10">
    <source>
        <dbReference type="EMBL" id="OXA58575.1"/>
    </source>
</evidence>
<evidence type="ECO:0000313" key="11">
    <source>
        <dbReference type="Proteomes" id="UP000198287"/>
    </source>
</evidence>
<comment type="subcellular location">
    <subcellularLocation>
        <location evidence="1">Nucleus</location>
    </subcellularLocation>
</comment>
<dbReference type="InterPro" id="IPR050888">
    <property type="entry name" value="ZnF_C2H2-type_TF"/>
</dbReference>
<evidence type="ECO:0000256" key="6">
    <source>
        <dbReference type="ARBA" id="ARBA00023242"/>
    </source>
</evidence>
<dbReference type="Pfam" id="PF00096">
    <property type="entry name" value="zf-C2H2"/>
    <property type="match status" value="2"/>
</dbReference>
<feature type="compositionally biased region" description="Basic and acidic residues" evidence="8">
    <location>
        <begin position="451"/>
        <end position="461"/>
    </location>
</feature>
<evidence type="ECO:0000256" key="1">
    <source>
        <dbReference type="ARBA" id="ARBA00004123"/>
    </source>
</evidence>
<dbReference type="InterPro" id="IPR013087">
    <property type="entry name" value="Znf_C2H2_type"/>
</dbReference>
<dbReference type="PROSITE" id="PS50157">
    <property type="entry name" value="ZINC_FINGER_C2H2_2"/>
    <property type="match status" value="3"/>
</dbReference>
<dbReference type="GO" id="GO:0008270">
    <property type="term" value="F:zinc ion binding"/>
    <property type="evidence" value="ECO:0007669"/>
    <property type="project" value="UniProtKB-KW"/>
</dbReference>
<dbReference type="AlphaFoldDB" id="A0A226ELM2"/>
<evidence type="ECO:0000259" key="9">
    <source>
        <dbReference type="PROSITE" id="PS50157"/>
    </source>
</evidence>
<feature type="compositionally biased region" description="Acidic residues" evidence="8">
    <location>
        <begin position="421"/>
        <end position="450"/>
    </location>
</feature>
<evidence type="ECO:0000256" key="8">
    <source>
        <dbReference type="SAM" id="MobiDB-lite"/>
    </source>
</evidence>
<feature type="domain" description="C2H2-type" evidence="9">
    <location>
        <begin position="87"/>
        <end position="114"/>
    </location>
</feature>
<keyword evidence="5" id="KW-0862">Zinc</keyword>
<protein>
    <submittedName>
        <fullName evidence="10">Zinc finger protein PLAG1</fullName>
    </submittedName>
</protein>
<evidence type="ECO:0000256" key="7">
    <source>
        <dbReference type="PROSITE-ProRule" id="PRU00042"/>
    </source>
</evidence>
<feature type="domain" description="C2H2-type" evidence="9">
    <location>
        <begin position="5"/>
        <end position="33"/>
    </location>
</feature>
<dbReference type="GO" id="GO:0005634">
    <property type="term" value="C:nucleus"/>
    <property type="evidence" value="ECO:0007669"/>
    <property type="project" value="UniProtKB-SubCell"/>
</dbReference>
<dbReference type="Gene3D" id="3.30.160.60">
    <property type="entry name" value="Classic Zinc Finger"/>
    <property type="match status" value="1"/>
</dbReference>
<proteinExistence type="predicted"/>
<keyword evidence="6" id="KW-0539">Nucleus</keyword>
<dbReference type="EMBL" id="LNIX01000003">
    <property type="protein sequence ID" value="OXA58575.1"/>
    <property type="molecule type" value="Genomic_DNA"/>
</dbReference>
<keyword evidence="4 7" id="KW-0863">Zinc-finger</keyword>
<dbReference type="PANTHER" id="PTHR24406">
    <property type="entry name" value="TRANSCRIPTIONAL REPRESSOR CTCFL-RELATED"/>
    <property type="match status" value="1"/>
</dbReference>
<evidence type="ECO:0000256" key="3">
    <source>
        <dbReference type="ARBA" id="ARBA00022737"/>
    </source>
</evidence>
<keyword evidence="3" id="KW-0677">Repeat</keyword>
<organism evidence="10 11">
    <name type="scientific">Folsomia candida</name>
    <name type="common">Springtail</name>
    <dbReference type="NCBI Taxonomy" id="158441"/>
    <lineage>
        <taxon>Eukaryota</taxon>
        <taxon>Metazoa</taxon>
        <taxon>Ecdysozoa</taxon>
        <taxon>Arthropoda</taxon>
        <taxon>Hexapoda</taxon>
        <taxon>Collembola</taxon>
        <taxon>Entomobryomorpha</taxon>
        <taxon>Isotomoidea</taxon>
        <taxon>Isotomidae</taxon>
        <taxon>Proisotominae</taxon>
        <taxon>Folsomia</taxon>
    </lineage>
</organism>
<name>A0A226ELM2_FOLCA</name>
<dbReference type="SMART" id="SM00355">
    <property type="entry name" value="ZnF_C2H2"/>
    <property type="match status" value="4"/>
</dbReference>
<reference evidence="10 11" key="1">
    <citation type="submission" date="2015-12" db="EMBL/GenBank/DDBJ databases">
        <title>The genome of Folsomia candida.</title>
        <authorList>
            <person name="Faddeeva A."/>
            <person name="Derks M.F."/>
            <person name="Anvar Y."/>
            <person name="Smit S."/>
            <person name="Van Straalen N."/>
            <person name="Roelofs D."/>
        </authorList>
    </citation>
    <scope>NUCLEOTIDE SEQUENCE [LARGE SCALE GENOMIC DNA]</scope>
    <source>
        <strain evidence="10 11">VU population</strain>
        <tissue evidence="10">Whole body</tissue>
    </source>
</reference>
<dbReference type="Proteomes" id="UP000198287">
    <property type="component" value="Unassembled WGS sequence"/>
</dbReference>
<evidence type="ECO:0000256" key="4">
    <source>
        <dbReference type="ARBA" id="ARBA00022771"/>
    </source>
</evidence>
<dbReference type="PROSITE" id="PS00028">
    <property type="entry name" value="ZINC_FINGER_C2H2_1"/>
    <property type="match status" value="3"/>
</dbReference>
<evidence type="ECO:0000256" key="2">
    <source>
        <dbReference type="ARBA" id="ARBA00022723"/>
    </source>
</evidence>
<dbReference type="SUPFAM" id="SSF57667">
    <property type="entry name" value="beta-beta-alpha zinc fingers"/>
    <property type="match status" value="1"/>
</dbReference>
<accession>A0A226ELM2</accession>
<feature type="domain" description="C2H2-type" evidence="9">
    <location>
        <begin position="130"/>
        <end position="154"/>
    </location>
</feature>
<gene>
    <name evidence="10" type="ORF">Fcan01_07259</name>
</gene>
<sequence length="677" mass="78887">MAGDFVCPYCRKSFSTKFNRDRHMKARTNGRCPRHNFGVMVDGVRTYLCTAPDCEEVFTTVQERCSHEVRRHTASESTRDQQPLYTWKCEQCEVFFVSKKCLDDHMANHAEKPEFEARDKQIQRRRTMRYKCELCSKSFPSASKLNRHDGYRHALVPLLKPLRRGFKERRSPLIPGNGFIIRDLLPRDLGHPTSEQEQEWIFEWLTVRMRKSVDVYAANGSCVYVAGVLGPKYHRGQDILNFITENPEELSLYFGRDMGSISVDVHPHHRDMDIDSPLRQPHPNRHDQFLDVVFFGRRYVEGNFQERMKLVRQLEAKYIEMALTDAEFEPVPGVPQYKVLNQRRERQEMVEVGDDKIRQVIRRGVKGVTFLCLKQGCVDPNCNAYIHPDWKSDLTIDLTRRRRGMEEEDDDRPGTGSSADVDSEEDEEEMDIDESGSEDDDDDEDMDTDSSEDHEWSDKSQPEPGVVSVKIPRPINPHDIILEVDRRFQEFKEKTATYDPTHTVYTVITTSNDEFDATKSGRRMCREVIKRQDESQKIGCYTGANSKEQEADYHNGHPHSSINKSIRTNRTAIRISTTNFPTRTLARKEEALRLLHGFLHMRFRAKGISFDILNHHMEWQWLSLCSEEEIKRSIRLAWLGIPPVVFEELSEDLKFEHGHYPVNLSRQVLDGEIKKIE</sequence>
<keyword evidence="11" id="KW-1185">Reference proteome</keyword>